<gene>
    <name evidence="2" type="ORF">ACRB68_24180</name>
</gene>
<proteinExistence type="predicted"/>
<organism evidence="2 3">
    <name type="scientific">Actinomadura macrotermitis</name>
    <dbReference type="NCBI Taxonomy" id="2585200"/>
    <lineage>
        <taxon>Bacteria</taxon>
        <taxon>Bacillati</taxon>
        <taxon>Actinomycetota</taxon>
        <taxon>Actinomycetes</taxon>
        <taxon>Streptosporangiales</taxon>
        <taxon>Thermomonosporaceae</taxon>
        <taxon>Actinomadura</taxon>
    </lineage>
</organism>
<keyword evidence="1" id="KW-0812">Transmembrane</keyword>
<keyword evidence="1" id="KW-1133">Transmembrane helix</keyword>
<evidence type="ECO:0000313" key="3">
    <source>
        <dbReference type="Proteomes" id="UP000487268"/>
    </source>
</evidence>
<comment type="caution">
    <text evidence="2">The sequence shown here is derived from an EMBL/GenBank/DDBJ whole genome shotgun (WGS) entry which is preliminary data.</text>
</comment>
<feature type="transmembrane region" description="Helical" evidence="1">
    <location>
        <begin position="53"/>
        <end position="72"/>
    </location>
</feature>
<dbReference type="InterPro" id="IPR046492">
    <property type="entry name" value="DUF6585"/>
</dbReference>
<keyword evidence="1" id="KW-0472">Membrane</keyword>
<keyword evidence="3" id="KW-1185">Reference proteome</keyword>
<sequence>MPSPTGSLGAPVRVFDARAGRRRALTWLALLVLAAAVLVPASAAYLAQGRPALGVPAALLALGYLAAAGWIVRRGGLRGRARVVRLHTGGVEIEGEAAYAWADLVSVTMSGVQRARRGVVRWRFDVVAADGRTLRLDDALPDVRALGEAITAGLNEHLAPRVRDHLDAGGSVAFGPFTATPDGITKDGLGITWPAIGTVDIDNGLVSVRSRDGLRTLTATAGATPNALLLAGLAAYRTPARPGRHGAPGRGGA</sequence>
<protein>
    <submittedName>
        <fullName evidence="2">Uncharacterized protein</fullName>
    </submittedName>
</protein>
<accession>A0A7K0BT44</accession>
<reference evidence="2 3" key="1">
    <citation type="submission" date="2019-10" db="EMBL/GenBank/DDBJ databases">
        <title>Actinomadura rubteroloni sp. nov. and Actinomadura macrotermitis sp. nov., isolated from the gut of fungus growing-termite Macrotermes natalensis.</title>
        <authorList>
            <person name="Benndorf R."/>
            <person name="Martin K."/>
            <person name="Kuefner M."/>
            <person name="De Beer W."/>
            <person name="Kaster A.-K."/>
            <person name="Vollmers J."/>
            <person name="Poulsen M."/>
            <person name="Beemelmanns C."/>
        </authorList>
    </citation>
    <scope>NUCLEOTIDE SEQUENCE [LARGE SCALE GENOMIC DNA]</scope>
    <source>
        <strain evidence="2 3">RB68</strain>
    </source>
</reference>
<dbReference type="EMBL" id="WEGH01000002">
    <property type="protein sequence ID" value="MQY04365.1"/>
    <property type="molecule type" value="Genomic_DNA"/>
</dbReference>
<dbReference type="OrthoDB" id="153933at2"/>
<evidence type="ECO:0000313" key="2">
    <source>
        <dbReference type="EMBL" id="MQY04365.1"/>
    </source>
</evidence>
<dbReference type="Pfam" id="PF20226">
    <property type="entry name" value="DUF6585"/>
    <property type="match status" value="1"/>
</dbReference>
<dbReference type="Proteomes" id="UP000487268">
    <property type="component" value="Unassembled WGS sequence"/>
</dbReference>
<dbReference type="AlphaFoldDB" id="A0A7K0BT44"/>
<name>A0A7K0BT44_9ACTN</name>
<dbReference type="RefSeq" id="WP_153532620.1">
    <property type="nucleotide sequence ID" value="NZ_WEGH01000002.1"/>
</dbReference>
<evidence type="ECO:0000256" key="1">
    <source>
        <dbReference type="SAM" id="Phobius"/>
    </source>
</evidence>